<gene>
    <name evidence="2" type="ordered locus">Deba_3039</name>
</gene>
<dbReference type="Proteomes" id="UP000009047">
    <property type="component" value="Chromosome"/>
</dbReference>
<dbReference type="CDD" id="cd16443">
    <property type="entry name" value="LplA"/>
    <property type="match status" value="1"/>
</dbReference>
<evidence type="ECO:0000313" key="3">
    <source>
        <dbReference type="Proteomes" id="UP000009047"/>
    </source>
</evidence>
<evidence type="ECO:0000259" key="1">
    <source>
        <dbReference type="PROSITE" id="PS51733"/>
    </source>
</evidence>
<dbReference type="AlphaFoldDB" id="E1QLF7"/>
<dbReference type="Gene3D" id="3.30.390.50">
    <property type="entry name" value="CO dehydrogenase flavoprotein, C-terminal domain"/>
    <property type="match status" value="1"/>
</dbReference>
<keyword evidence="3" id="KW-1185">Reference proteome</keyword>
<name>E1QLF7_DESB2</name>
<dbReference type="InterPro" id="IPR045864">
    <property type="entry name" value="aa-tRNA-synth_II/BPL/LPL"/>
</dbReference>
<dbReference type="PANTHER" id="PTHR43679:SF2">
    <property type="entry name" value="OCTANOYL-[GCVH]:PROTEIN N-OCTANOYLTRANSFERASE"/>
    <property type="match status" value="1"/>
</dbReference>
<dbReference type="HOGENOM" id="CLU_022986_1_2_7"/>
<sequence>MTIHARLLDTGLQSGAANMALDTIILEEVEAGLSPPTLRFLRFDPPAALVGHNQDPAAELRLDYCRQQGIAINRRVTGGGAILFTPSMLGFELFWPNSAPGLGRDFAQITARLADLAARAITSLGAPAAFRPRNDIEINGRKVSGTGMAFFGQGWMFQGTVLVENCMEQMLRALRVPVEKLKRREMQSLLQRLTFLADELGGPPGMDRLKEAIATAFAEGLGLSLSPAALSERERARLADELAHYQSDQWIWRRGGLGQADQVLRAQSGRLNVVLLPEPGRRRIKQALLTGDFFCRPQRLIMDLEGALRGAELDPDRLRAILTPLLAGDGVELIGVEKTQLVAAVGQAAAKGAAPWPGFAAEELNDIYPIAAELGLAGFNRPRTLLLPYCAKDLSCPQRHEDGCAQCGLCAIGPLYDLADELGMRPVSITSFEHLMEELGALAAQPGQTYLGSCCQAFLAKHQDEMAAAGPQGFIVGLDSLTCYDLGKHEAAYAGRFESQSRLEIDLLTRVARFLAGRG</sequence>
<organism evidence="2 3">
    <name type="scientific">Desulfarculus baarsii (strain ATCC 33931 / DSM 2075 / LMG 7858 / VKM B-1802 / 2st14)</name>
    <dbReference type="NCBI Taxonomy" id="644282"/>
    <lineage>
        <taxon>Bacteria</taxon>
        <taxon>Pseudomonadati</taxon>
        <taxon>Thermodesulfobacteriota</taxon>
        <taxon>Desulfarculia</taxon>
        <taxon>Desulfarculales</taxon>
        <taxon>Desulfarculaceae</taxon>
        <taxon>Desulfarculus</taxon>
    </lineage>
</organism>
<dbReference type="InterPro" id="IPR050664">
    <property type="entry name" value="Octanoyltrans_LipM/LipL"/>
</dbReference>
<dbReference type="Gene3D" id="3.30.930.10">
    <property type="entry name" value="Bira Bifunctional Protein, Domain 2"/>
    <property type="match status" value="1"/>
</dbReference>
<dbReference type="eggNOG" id="COG1852">
    <property type="taxonomic scope" value="Bacteria"/>
</dbReference>
<dbReference type="PANTHER" id="PTHR43679">
    <property type="entry name" value="OCTANOYLTRANSFERASE LIPM-RELATED"/>
    <property type="match status" value="1"/>
</dbReference>
<dbReference type="SUPFAM" id="SSF55681">
    <property type="entry name" value="Class II aaRS and biotin synthetases"/>
    <property type="match status" value="1"/>
</dbReference>
<dbReference type="STRING" id="644282.Deba_3039"/>
<proteinExistence type="predicted"/>
<dbReference type="EMBL" id="CP002085">
    <property type="protein sequence ID" value="ADK86392.1"/>
    <property type="molecule type" value="Genomic_DNA"/>
</dbReference>
<dbReference type="InterPro" id="IPR004143">
    <property type="entry name" value="BPL_LPL_catalytic"/>
</dbReference>
<dbReference type="PROSITE" id="PS51733">
    <property type="entry name" value="BPL_LPL_CATALYTIC"/>
    <property type="match status" value="1"/>
</dbReference>
<dbReference type="RefSeq" id="WP_013259829.1">
    <property type="nucleotide sequence ID" value="NC_014365.1"/>
</dbReference>
<accession>E1QLF7</accession>
<reference evidence="2 3" key="1">
    <citation type="journal article" date="2010" name="Stand. Genomic Sci.">
        <title>Complete genome sequence of Desulfarculus baarsii type strain (2st14).</title>
        <authorList>
            <person name="Sun H."/>
            <person name="Spring S."/>
            <person name="Lapidus A."/>
            <person name="Davenport K."/>
            <person name="Del Rio T.G."/>
            <person name="Tice H."/>
            <person name="Nolan M."/>
            <person name="Copeland A."/>
            <person name="Cheng J.F."/>
            <person name="Lucas S."/>
            <person name="Tapia R."/>
            <person name="Goodwin L."/>
            <person name="Pitluck S."/>
            <person name="Ivanova N."/>
            <person name="Pagani I."/>
            <person name="Mavromatis K."/>
            <person name="Ovchinnikova G."/>
            <person name="Pati A."/>
            <person name="Chen A."/>
            <person name="Palaniappan K."/>
            <person name="Hauser L."/>
            <person name="Chang Y.J."/>
            <person name="Jeffries C.D."/>
            <person name="Detter J.C."/>
            <person name="Han C."/>
            <person name="Rohde M."/>
            <person name="Brambilla E."/>
            <person name="Goker M."/>
            <person name="Woyke T."/>
            <person name="Bristow J."/>
            <person name="Eisen J.A."/>
            <person name="Markowitz V."/>
            <person name="Hugenholtz P."/>
            <person name="Kyrpides N.C."/>
            <person name="Klenk H.P."/>
            <person name="Land M."/>
        </authorList>
    </citation>
    <scope>NUCLEOTIDE SEQUENCE [LARGE SCALE GENOMIC DNA]</scope>
    <source>
        <strain evidence="3">ATCC 33931 / DSM 2075 / LMG 7858 / VKM B-1802 / 2st14</strain>
    </source>
</reference>
<dbReference type="KEGG" id="dbr:Deba_3039"/>
<keyword evidence="2" id="KW-0436">Ligase</keyword>
<dbReference type="GO" id="GO:0016874">
    <property type="term" value="F:ligase activity"/>
    <property type="evidence" value="ECO:0007669"/>
    <property type="project" value="UniProtKB-KW"/>
</dbReference>
<feature type="domain" description="BPL/LPL catalytic" evidence="1">
    <location>
        <begin position="32"/>
        <end position="225"/>
    </location>
</feature>
<dbReference type="OrthoDB" id="9787898at2"/>
<dbReference type="Pfam" id="PF01976">
    <property type="entry name" value="DUF116"/>
    <property type="match status" value="1"/>
</dbReference>
<dbReference type="InterPro" id="IPR002829">
    <property type="entry name" value="DUF116"/>
</dbReference>
<dbReference type="eggNOG" id="COG0095">
    <property type="taxonomic scope" value="Bacteria"/>
</dbReference>
<protein>
    <submittedName>
        <fullName evidence="2">Biotin/lipoate A/B protein ligase</fullName>
    </submittedName>
</protein>
<dbReference type="Pfam" id="PF21948">
    <property type="entry name" value="LplA-B_cat"/>
    <property type="match status" value="1"/>
</dbReference>
<evidence type="ECO:0000313" key="2">
    <source>
        <dbReference type="EMBL" id="ADK86392.1"/>
    </source>
</evidence>